<dbReference type="GO" id="GO:0046872">
    <property type="term" value="F:metal ion binding"/>
    <property type="evidence" value="ECO:0007669"/>
    <property type="project" value="UniProtKB-UniRule"/>
</dbReference>
<evidence type="ECO:0000259" key="7">
    <source>
        <dbReference type="SMART" id="SM00382"/>
    </source>
</evidence>
<reference evidence="9" key="1">
    <citation type="journal article" date="2011" name="Genome Res.">
        <title>Phylogeny-wide analysis of social amoeba genomes highlights ancient origins for complex intercellular communication.</title>
        <authorList>
            <person name="Heidel A.J."/>
            <person name="Lawal H.M."/>
            <person name="Felder M."/>
            <person name="Schilde C."/>
            <person name="Helps N.R."/>
            <person name="Tunggal B."/>
            <person name="Rivero F."/>
            <person name="John U."/>
            <person name="Schleicher M."/>
            <person name="Eichinger L."/>
            <person name="Platzer M."/>
            <person name="Noegel A.A."/>
            <person name="Schaap P."/>
            <person name="Gloeckner G."/>
        </authorList>
    </citation>
    <scope>NUCLEOTIDE SEQUENCE [LARGE SCALE GENOMIC DNA]</scope>
    <source>
        <strain evidence="9">SH3</strain>
    </source>
</reference>
<dbReference type="GO" id="GO:0035494">
    <property type="term" value="P:SNARE complex disassembly"/>
    <property type="evidence" value="ECO:0007669"/>
    <property type="project" value="InterPro"/>
</dbReference>
<keyword evidence="6" id="KW-0460">Magnesium</keyword>
<dbReference type="InterPro" id="IPR027417">
    <property type="entry name" value="P-loop_NTPase"/>
</dbReference>
<feature type="domain" description="AAA+ ATPase" evidence="7">
    <location>
        <begin position="542"/>
        <end position="678"/>
    </location>
</feature>
<dbReference type="SUPFAM" id="SSF54585">
    <property type="entry name" value="Cdc48 domain 2-like"/>
    <property type="match status" value="1"/>
</dbReference>
<dbReference type="GO" id="GO:0005524">
    <property type="term" value="F:ATP binding"/>
    <property type="evidence" value="ECO:0007669"/>
    <property type="project" value="UniProtKB-UniRule"/>
</dbReference>
<dbReference type="InterPro" id="IPR003593">
    <property type="entry name" value="AAA+_ATPase"/>
</dbReference>
<comment type="catalytic activity">
    <reaction evidence="6">
        <text>ATP + H2O = ADP + phosphate + H(+)</text>
        <dbReference type="Rhea" id="RHEA:13065"/>
        <dbReference type="ChEBI" id="CHEBI:15377"/>
        <dbReference type="ChEBI" id="CHEBI:15378"/>
        <dbReference type="ChEBI" id="CHEBI:30616"/>
        <dbReference type="ChEBI" id="CHEBI:43474"/>
        <dbReference type="ChEBI" id="CHEBI:456216"/>
        <dbReference type="EC" id="3.6.4.6"/>
    </reaction>
</comment>
<dbReference type="FunFam" id="3.40.50.300:FF:000187">
    <property type="entry name" value="Vesicular-fusion ATPase SEC18"/>
    <property type="match status" value="1"/>
</dbReference>
<dbReference type="GO" id="GO:0006891">
    <property type="term" value="P:intra-Golgi vesicle-mediated transport"/>
    <property type="evidence" value="ECO:0007669"/>
    <property type="project" value="TreeGrafter"/>
</dbReference>
<dbReference type="PROSITE" id="PS00674">
    <property type="entry name" value="AAA"/>
    <property type="match status" value="1"/>
</dbReference>
<dbReference type="OMA" id="VINWGTP"/>
<dbReference type="CDD" id="cd00009">
    <property type="entry name" value="AAA"/>
    <property type="match status" value="1"/>
</dbReference>
<dbReference type="GO" id="GO:0016887">
    <property type="term" value="F:ATP hydrolysis activity"/>
    <property type="evidence" value="ECO:0007669"/>
    <property type="project" value="InterPro"/>
</dbReference>
<dbReference type="InterPro" id="IPR041569">
    <property type="entry name" value="AAA_lid_3"/>
</dbReference>
<dbReference type="Pfam" id="PF17862">
    <property type="entry name" value="AAA_lid_3"/>
    <property type="match status" value="1"/>
</dbReference>
<comment type="similarity">
    <text evidence="1 6">Belongs to the AAA ATPase family.</text>
</comment>
<dbReference type="GeneID" id="14870422"/>
<evidence type="ECO:0000256" key="4">
    <source>
        <dbReference type="ARBA" id="ARBA00022840"/>
    </source>
</evidence>
<dbReference type="EMBL" id="GL883018">
    <property type="protein sequence ID" value="EGG18291.1"/>
    <property type="molecule type" value="Genomic_DNA"/>
</dbReference>
<dbReference type="FunFam" id="3.40.50.300:FF:000166">
    <property type="entry name" value="vesicle-fusing ATPase isoform X1"/>
    <property type="match status" value="1"/>
</dbReference>
<dbReference type="Pfam" id="PF00004">
    <property type="entry name" value="AAA"/>
    <property type="match status" value="2"/>
</dbReference>
<dbReference type="Gene3D" id="1.10.8.60">
    <property type="match status" value="2"/>
</dbReference>
<keyword evidence="9" id="KW-1185">Reference proteome</keyword>
<dbReference type="KEGG" id="dfa:DFA_03785"/>
<dbReference type="GO" id="GO:0043001">
    <property type="term" value="P:Golgi to plasma membrane protein transport"/>
    <property type="evidence" value="ECO:0007669"/>
    <property type="project" value="TreeGrafter"/>
</dbReference>
<dbReference type="PANTHER" id="PTHR23078">
    <property type="entry name" value="VESICULAR-FUSION PROTEIN NSF"/>
    <property type="match status" value="1"/>
</dbReference>
<dbReference type="Gene3D" id="3.10.330.10">
    <property type="match status" value="1"/>
</dbReference>
<evidence type="ECO:0000256" key="3">
    <source>
        <dbReference type="ARBA" id="ARBA00022741"/>
    </source>
</evidence>
<dbReference type="PANTHER" id="PTHR23078:SF3">
    <property type="entry name" value="VESICLE-FUSING ATPASE"/>
    <property type="match status" value="1"/>
</dbReference>
<name>F4Q0E0_CACFS</name>
<keyword evidence="6" id="KW-0479">Metal-binding</keyword>
<dbReference type="EC" id="3.6.4.6" evidence="6"/>
<comment type="cofactor">
    <cofactor evidence="6">
        <name>Mg(2+)</name>
        <dbReference type="ChEBI" id="CHEBI:18420"/>
    </cofactor>
    <text evidence="6">Binds 1 Mg(2+) ion per subunit.</text>
</comment>
<comment type="function">
    <text evidence="6">Required for vesicle-mediated transport. Catalyzes the fusion of transport vesicles within the Golgi cisternae. Is also required for transport from the endoplasmic reticulum to the Golgi stack. Seems to function as a fusion protein required for the delivery of cargo proteins to all compartments of the Golgi stack independent of vesicle origin.</text>
</comment>
<dbReference type="GO" id="GO:0005795">
    <property type="term" value="C:Golgi stack"/>
    <property type="evidence" value="ECO:0007669"/>
    <property type="project" value="TreeGrafter"/>
</dbReference>
<sequence>MTSSFVKLKVQQVGVDSDAYTNRMYLHPKTYEKIIQSSPTSKTSENGNYITFYTVRHHSKRVFSISPSSKIKEEDIAVSKTHRIWMDVGIGEEATVEYYSPEIKTIASITFKIDYFTKGRTGAKFDSKAIIAQISRDYNNQYFQHGQSTLLLVKDNLEIIVSDIKLSESDQPTNSPPNLVGIYGLLLSTSQILIQKADNATINIDVSVDGPLQSNQIFKQDWDFENMGIGGLDNEFRDIFRRAFASRIFPPAIVAKLGVQHVKGILLHGPPGTGKTLIARQIGKMLNGREPKIVSGPEVLGRYVGEPEENIRKLFKDAEIEYKSRGDDSALHIVIFDEIDSICKTRGTKTGDAGVNDSIVNQLLAKIEGVESLNNILIIGMTNRKDMIDEALLRPGRLEVHVEISLPDEHGRQQIFKIHTSKMQHNGLLAKDVSLDHLARVTKNYSGAEIEGVVKAATSYSFSRQVDTKNLRSVTLKVEDLNVCADDFERALKDIKPAFGQNDEQFRMYAINGIINYGPTFEKIQLSGNSFIQQVKNSSRTPLVSVLLSGKPGCGKSSLASTLAQSSDFPYVRTISPDDLVGFTESAKTSKITKIFEDSYRSPLSCIVIDDIERLIEFVPIGPRFSNSILQTLLILLKKTPPKGRKLLVLATSSVPEAVRDLGLGNCFATTLPIPSITTKDEFSKVVQELGVFGPSEVKRAAEECFNDRTPITIKQLIMAIEMARQEDSGSLIQNLKQSMVDFQLRDLY</sequence>
<proteinExistence type="inferred from homology"/>
<keyword evidence="4 6" id="KW-0067">ATP-binding</keyword>
<evidence type="ECO:0000256" key="5">
    <source>
        <dbReference type="ARBA" id="ARBA00022927"/>
    </source>
</evidence>
<dbReference type="OrthoDB" id="9982946at2759"/>
<dbReference type="STRING" id="1054147.F4Q0E0"/>
<feature type="domain" description="AAA+ ATPase" evidence="7">
    <location>
        <begin position="261"/>
        <end position="408"/>
    </location>
</feature>
<evidence type="ECO:0000256" key="6">
    <source>
        <dbReference type="RuleBase" id="RU367045"/>
    </source>
</evidence>
<dbReference type="FunFam" id="1.10.8.60:FF:000127">
    <property type="entry name" value="Vesicular-fusion protein SEC18"/>
    <property type="match status" value="1"/>
</dbReference>
<dbReference type="InterPro" id="IPR039812">
    <property type="entry name" value="Vesicle-fus_ATPase"/>
</dbReference>
<dbReference type="Gene3D" id="3.40.50.300">
    <property type="entry name" value="P-loop containing nucleotide triphosphate hydrolases"/>
    <property type="match status" value="2"/>
</dbReference>
<dbReference type="SUPFAM" id="SSF50692">
    <property type="entry name" value="ADC-like"/>
    <property type="match status" value="1"/>
</dbReference>
<protein>
    <recommendedName>
        <fullName evidence="6">Vesicle-fusing ATPase</fullName>
        <ecNumber evidence="6">3.6.4.6</ecNumber>
    </recommendedName>
</protein>
<organism evidence="8 9">
    <name type="scientific">Cavenderia fasciculata</name>
    <name type="common">Slime mold</name>
    <name type="synonym">Dictyostelium fasciculatum</name>
    <dbReference type="NCBI Taxonomy" id="261658"/>
    <lineage>
        <taxon>Eukaryota</taxon>
        <taxon>Amoebozoa</taxon>
        <taxon>Evosea</taxon>
        <taxon>Eumycetozoa</taxon>
        <taxon>Dictyostelia</taxon>
        <taxon>Acytosteliales</taxon>
        <taxon>Cavenderiaceae</taxon>
        <taxon>Cavenderia</taxon>
    </lineage>
</organism>
<accession>F4Q0E0</accession>
<comment type="subcellular location">
    <subcellularLocation>
        <location evidence="6">Cytoplasm</location>
    </subcellularLocation>
</comment>
<evidence type="ECO:0000313" key="8">
    <source>
        <dbReference type="EMBL" id="EGG18291.1"/>
    </source>
</evidence>
<dbReference type="Gene3D" id="2.40.40.20">
    <property type="match status" value="1"/>
</dbReference>
<gene>
    <name evidence="8" type="ORF">DFA_03785</name>
</gene>
<dbReference type="InterPro" id="IPR009010">
    <property type="entry name" value="Asp_de-COase-like_dom_sf"/>
</dbReference>
<dbReference type="InterPro" id="IPR003960">
    <property type="entry name" value="ATPase_AAA_CS"/>
</dbReference>
<dbReference type="InterPro" id="IPR029067">
    <property type="entry name" value="CDC48_domain_2-like_sf"/>
</dbReference>
<keyword evidence="5 6" id="KW-0653">Protein transport</keyword>
<keyword evidence="2 6" id="KW-0813">Transport</keyword>
<dbReference type="Proteomes" id="UP000007797">
    <property type="component" value="Unassembled WGS sequence"/>
</dbReference>
<dbReference type="AlphaFoldDB" id="F4Q0E0"/>
<keyword evidence="6" id="KW-0931">ER-Golgi transport</keyword>
<dbReference type="SUPFAM" id="SSF52540">
    <property type="entry name" value="P-loop containing nucleoside triphosphate hydrolases"/>
    <property type="match status" value="2"/>
</dbReference>
<evidence type="ECO:0000256" key="2">
    <source>
        <dbReference type="ARBA" id="ARBA00022448"/>
    </source>
</evidence>
<evidence type="ECO:0000256" key="1">
    <source>
        <dbReference type="ARBA" id="ARBA00006914"/>
    </source>
</evidence>
<evidence type="ECO:0000313" key="9">
    <source>
        <dbReference type="Proteomes" id="UP000007797"/>
    </source>
</evidence>
<keyword evidence="6" id="KW-0378">Hydrolase</keyword>
<keyword evidence="3 6" id="KW-0547">Nucleotide-binding</keyword>
<dbReference type="RefSeq" id="XP_004357114.1">
    <property type="nucleotide sequence ID" value="XM_004357059.1"/>
</dbReference>
<keyword evidence="6" id="KW-0963">Cytoplasm</keyword>
<dbReference type="SMART" id="SM00382">
    <property type="entry name" value="AAA"/>
    <property type="match status" value="2"/>
</dbReference>
<dbReference type="InterPro" id="IPR003959">
    <property type="entry name" value="ATPase_AAA_core"/>
</dbReference>